<proteinExistence type="predicted"/>
<organism evidence="1 2">
    <name type="scientific">Dickeya solani</name>
    <dbReference type="NCBI Taxonomy" id="1089444"/>
    <lineage>
        <taxon>Bacteria</taxon>
        <taxon>Pseudomonadati</taxon>
        <taxon>Pseudomonadota</taxon>
        <taxon>Gammaproteobacteria</taxon>
        <taxon>Enterobacterales</taxon>
        <taxon>Pectobacteriaceae</taxon>
        <taxon>Dickeya</taxon>
    </lineage>
</organism>
<evidence type="ECO:0000313" key="1">
    <source>
        <dbReference type="EMBL" id="MDV7041046.1"/>
    </source>
</evidence>
<reference evidence="1 2" key="1">
    <citation type="submission" date="2023-10" db="EMBL/GenBank/DDBJ databases">
        <title>Clonality and diversity in the soft rot Dickeya solani phytopathogen.</title>
        <authorList>
            <person name="Pedron J."/>
            <person name="Van Gijisegem F."/>
            <person name="Portier P."/>
            <person name="Taghouti G."/>
        </authorList>
    </citation>
    <scope>NUCLEOTIDE SEQUENCE [LARGE SCALE GENOMIC DNA]</scope>
    <source>
        <strain evidence="1 2">FVG2-MFV017-A9</strain>
    </source>
</reference>
<dbReference type="EMBL" id="JAWLLM010000002">
    <property type="protein sequence ID" value="MDV7041046.1"/>
    <property type="molecule type" value="Genomic_DNA"/>
</dbReference>
<comment type="caution">
    <text evidence="1">The sequence shown here is derived from an EMBL/GenBank/DDBJ whole genome shotgun (WGS) entry which is preliminary data.</text>
</comment>
<accession>A0ABU4EAJ4</accession>
<protein>
    <submittedName>
        <fullName evidence="1">Uncharacterized protein</fullName>
    </submittedName>
</protein>
<name>A0ABU4EAJ4_9GAMM</name>
<dbReference type="Proteomes" id="UP001187868">
    <property type="component" value="Unassembled WGS sequence"/>
</dbReference>
<keyword evidence="2" id="KW-1185">Reference proteome</keyword>
<sequence length="95" mass="10826">MTPVCRRLQRNDAVIVWACGDGDRERGKAENAIFAGTEDYSDRLSRQAILFAILNQISDGFLSIQIDVHVIFFSNRLCQYHLLAQAICINELHFL</sequence>
<evidence type="ECO:0000313" key="2">
    <source>
        <dbReference type="Proteomes" id="UP001187868"/>
    </source>
</evidence>
<dbReference type="RefSeq" id="WP_155518215.1">
    <property type="nucleotide sequence ID" value="NZ_CP104920.1"/>
</dbReference>
<gene>
    <name evidence="1" type="ORF">RUJ08_02800</name>
</gene>